<dbReference type="GO" id="GO:0005886">
    <property type="term" value="C:plasma membrane"/>
    <property type="evidence" value="ECO:0007669"/>
    <property type="project" value="UniProtKB-SubCell"/>
</dbReference>
<keyword evidence="3" id="KW-0472">Membrane</keyword>
<dbReference type="Gramene" id="Psat05G0358700-T2">
    <property type="protein sequence ID" value="KAI5407389.1"/>
    <property type="gene ID" value="KIW84_053587"/>
</dbReference>
<evidence type="ECO:0000256" key="3">
    <source>
        <dbReference type="ARBA" id="ARBA00022475"/>
    </source>
</evidence>
<dbReference type="PANTHER" id="PTHR45621">
    <property type="entry name" value="OS01G0588500 PROTEIN-RELATED"/>
    <property type="match status" value="1"/>
</dbReference>
<dbReference type="SUPFAM" id="SSF56112">
    <property type="entry name" value="Protein kinase-like (PK-like)"/>
    <property type="match status" value="1"/>
</dbReference>
<dbReference type="Gene3D" id="3.30.200.20">
    <property type="entry name" value="Phosphorylase Kinase, domain 1"/>
    <property type="match status" value="1"/>
</dbReference>
<keyword evidence="4" id="KW-0808">Transferase</keyword>
<dbReference type="GO" id="GO:0005524">
    <property type="term" value="F:ATP binding"/>
    <property type="evidence" value="ECO:0007669"/>
    <property type="project" value="UniProtKB-UniRule"/>
</dbReference>
<evidence type="ECO:0000256" key="2">
    <source>
        <dbReference type="ARBA" id="ARBA00012513"/>
    </source>
</evidence>
<evidence type="ECO:0000256" key="1">
    <source>
        <dbReference type="ARBA" id="ARBA00004236"/>
    </source>
</evidence>
<accession>A0A9D4WT52</accession>
<evidence type="ECO:0000256" key="9">
    <source>
        <dbReference type="SAM" id="SignalP"/>
    </source>
</evidence>
<comment type="subcellular location">
    <subcellularLocation>
        <location evidence="1">Cell membrane</location>
    </subcellularLocation>
</comment>
<keyword evidence="9" id="KW-0732">Signal</keyword>
<dbReference type="AlphaFoldDB" id="A0A9D4WT52"/>
<evidence type="ECO:0000313" key="12">
    <source>
        <dbReference type="Proteomes" id="UP001058974"/>
    </source>
</evidence>
<keyword evidence="3" id="KW-1003">Cell membrane</keyword>
<keyword evidence="6" id="KW-0418">Kinase</keyword>
<keyword evidence="5 8" id="KW-0547">Nucleotide-binding</keyword>
<dbReference type="Proteomes" id="UP001058974">
    <property type="component" value="Chromosome 5"/>
</dbReference>
<gene>
    <name evidence="11" type="ORF">KIW84_053587</name>
</gene>
<dbReference type="GO" id="GO:0004674">
    <property type="term" value="F:protein serine/threonine kinase activity"/>
    <property type="evidence" value="ECO:0007669"/>
    <property type="project" value="UniProtKB-EC"/>
</dbReference>
<evidence type="ECO:0000256" key="7">
    <source>
        <dbReference type="ARBA" id="ARBA00022840"/>
    </source>
</evidence>
<evidence type="ECO:0000256" key="5">
    <source>
        <dbReference type="ARBA" id="ARBA00022741"/>
    </source>
</evidence>
<feature type="chain" id="PRO_5038779064" description="non-specific serine/threonine protein kinase" evidence="9">
    <location>
        <begin position="17"/>
        <end position="235"/>
    </location>
</feature>
<dbReference type="InterPro" id="IPR001245">
    <property type="entry name" value="Ser-Thr/Tyr_kinase_cat_dom"/>
</dbReference>
<dbReference type="InterPro" id="IPR011009">
    <property type="entry name" value="Kinase-like_dom_sf"/>
</dbReference>
<protein>
    <recommendedName>
        <fullName evidence="2">non-specific serine/threonine protein kinase</fullName>
        <ecNumber evidence="2">2.7.11.1</ecNumber>
    </recommendedName>
</protein>
<keyword evidence="7 8" id="KW-0067">ATP-binding</keyword>
<dbReference type="InterPro" id="IPR050823">
    <property type="entry name" value="Plant_Ser_Thr_Prot_Kinase"/>
</dbReference>
<dbReference type="InterPro" id="IPR017441">
    <property type="entry name" value="Protein_kinase_ATP_BS"/>
</dbReference>
<dbReference type="EC" id="2.7.11.1" evidence="2"/>
<evidence type="ECO:0000256" key="4">
    <source>
        <dbReference type="ARBA" id="ARBA00022679"/>
    </source>
</evidence>
<evidence type="ECO:0000256" key="8">
    <source>
        <dbReference type="PROSITE-ProRule" id="PRU10141"/>
    </source>
</evidence>
<dbReference type="EMBL" id="JAMSHJ010000005">
    <property type="protein sequence ID" value="KAI5407389.1"/>
    <property type="molecule type" value="Genomic_DNA"/>
</dbReference>
<feature type="binding site" evidence="8">
    <location>
        <position position="153"/>
    </location>
    <ligand>
        <name>ATP</name>
        <dbReference type="ChEBI" id="CHEBI:30616"/>
    </ligand>
</feature>
<dbReference type="Pfam" id="PF07714">
    <property type="entry name" value="PK_Tyr_Ser-Thr"/>
    <property type="match status" value="1"/>
</dbReference>
<keyword evidence="12" id="KW-1185">Reference proteome</keyword>
<feature type="signal peptide" evidence="9">
    <location>
        <begin position="1"/>
        <end position="16"/>
    </location>
</feature>
<dbReference type="InterPro" id="IPR000719">
    <property type="entry name" value="Prot_kinase_dom"/>
</dbReference>
<feature type="non-terminal residue" evidence="11">
    <location>
        <position position="1"/>
    </location>
</feature>
<organism evidence="11 12">
    <name type="scientific">Pisum sativum</name>
    <name type="common">Garden pea</name>
    <name type="synonym">Lathyrus oleraceus</name>
    <dbReference type="NCBI Taxonomy" id="3888"/>
    <lineage>
        <taxon>Eukaryota</taxon>
        <taxon>Viridiplantae</taxon>
        <taxon>Streptophyta</taxon>
        <taxon>Embryophyta</taxon>
        <taxon>Tracheophyta</taxon>
        <taxon>Spermatophyta</taxon>
        <taxon>Magnoliopsida</taxon>
        <taxon>eudicotyledons</taxon>
        <taxon>Gunneridae</taxon>
        <taxon>Pentapetalae</taxon>
        <taxon>rosids</taxon>
        <taxon>fabids</taxon>
        <taxon>Fabales</taxon>
        <taxon>Fabaceae</taxon>
        <taxon>Papilionoideae</taxon>
        <taxon>50 kb inversion clade</taxon>
        <taxon>NPAAA clade</taxon>
        <taxon>Hologalegina</taxon>
        <taxon>IRL clade</taxon>
        <taxon>Fabeae</taxon>
        <taxon>Lathyrus</taxon>
    </lineage>
</organism>
<sequence>FSHVCIFHFLLFQSLAYETSLYQQFLVDLLLPQGSNSSMLMGCCFSAKVKAVSPTHNGLNSKVVGKEEDVLSGLSRRVSSSAHVLLTSRTEGEILQCINLKCFTINEVRTATRNFRPDSMVGEGGFGCVFKGWIDEHTLAPTKPGTGFVIAVKRLNQESSQGHSEWLTEINYLGQLRHPNLVKLIGYCLEDDYRILVYEFVTKGSLDNHLFRSMLLIFLHLLLSRFFDKLISFTS</sequence>
<proteinExistence type="predicted"/>
<dbReference type="PROSITE" id="PS00107">
    <property type="entry name" value="PROTEIN_KINASE_ATP"/>
    <property type="match status" value="1"/>
</dbReference>
<dbReference type="PROSITE" id="PS50011">
    <property type="entry name" value="PROTEIN_KINASE_DOM"/>
    <property type="match status" value="1"/>
</dbReference>
<dbReference type="FunFam" id="3.30.200.20:FF:000228">
    <property type="entry name" value="Serine/threonine-protein kinase BIK1"/>
    <property type="match status" value="1"/>
</dbReference>
<reference evidence="11 12" key="1">
    <citation type="journal article" date="2022" name="Nat. Genet.">
        <title>Improved pea reference genome and pan-genome highlight genomic features and evolutionary characteristics.</title>
        <authorList>
            <person name="Yang T."/>
            <person name="Liu R."/>
            <person name="Luo Y."/>
            <person name="Hu S."/>
            <person name="Wang D."/>
            <person name="Wang C."/>
            <person name="Pandey M.K."/>
            <person name="Ge S."/>
            <person name="Xu Q."/>
            <person name="Li N."/>
            <person name="Li G."/>
            <person name="Huang Y."/>
            <person name="Saxena R.K."/>
            <person name="Ji Y."/>
            <person name="Li M."/>
            <person name="Yan X."/>
            <person name="He Y."/>
            <person name="Liu Y."/>
            <person name="Wang X."/>
            <person name="Xiang C."/>
            <person name="Varshney R.K."/>
            <person name="Ding H."/>
            <person name="Gao S."/>
            <person name="Zong X."/>
        </authorList>
    </citation>
    <scope>NUCLEOTIDE SEQUENCE [LARGE SCALE GENOMIC DNA]</scope>
    <source>
        <strain evidence="11 12">cv. Zhongwan 6</strain>
    </source>
</reference>
<evidence type="ECO:0000313" key="11">
    <source>
        <dbReference type="EMBL" id="KAI5407389.1"/>
    </source>
</evidence>
<name>A0A9D4WT52_PEA</name>
<feature type="domain" description="Protein kinase" evidence="10">
    <location>
        <begin position="115"/>
        <end position="235"/>
    </location>
</feature>
<comment type="caution">
    <text evidence="11">The sequence shown here is derived from an EMBL/GenBank/DDBJ whole genome shotgun (WGS) entry which is preliminary data.</text>
</comment>
<evidence type="ECO:0000256" key="6">
    <source>
        <dbReference type="ARBA" id="ARBA00022777"/>
    </source>
</evidence>
<evidence type="ECO:0000259" key="10">
    <source>
        <dbReference type="PROSITE" id="PS50011"/>
    </source>
</evidence>